<dbReference type="EMBL" id="VSSQ01066901">
    <property type="protein sequence ID" value="MPN19356.1"/>
    <property type="molecule type" value="Genomic_DNA"/>
</dbReference>
<evidence type="ECO:0000259" key="1">
    <source>
        <dbReference type="Pfam" id="PF26226"/>
    </source>
</evidence>
<comment type="caution">
    <text evidence="2">The sequence shown here is derived from an EMBL/GenBank/DDBJ whole genome shotgun (WGS) entry which is preliminary data.</text>
</comment>
<accession>A0A645FZL2</accession>
<dbReference type="InterPro" id="IPR058365">
    <property type="entry name" value="DUF8052"/>
</dbReference>
<dbReference type="AlphaFoldDB" id="A0A645FZL2"/>
<gene>
    <name evidence="2" type="ORF">SDC9_166724</name>
</gene>
<dbReference type="Pfam" id="PF26226">
    <property type="entry name" value="DUF8052"/>
    <property type="match status" value="1"/>
</dbReference>
<feature type="domain" description="DUF8052" evidence="1">
    <location>
        <begin position="5"/>
        <end position="164"/>
    </location>
</feature>
<sequence>MALDKRQFIDSLLEAYESFFDIKRDIEKDNISLAAEAIFHSRSEKYVLVKSAKLWAVETNEYAYFIDKETSSLEEFKNLREKVLEMGMKEIKPHSEHMYSYITMVYIANNIGDDIKKDIEQYKCHKMFLFSLHGWMYFRLAAVDLSKKTIITNKRGGELRDILQKVMQRVVYIEREADL</sequence>
<evidence type="ECO:0000313" key="2">
    <source>
        <dbReference type="EMBL" id="MPN19356.1"/>
    </source>
</evidence>
<protein>
    <recommendedName>
        <fullName evidence="1">DUF8052 domain-containing protein</fullName>
    </recommendedName>
</protein>
<reference evidence="2" key="1">
    <citation type="submission" date="2019-08" db="EMBL/GenBank/DDBJ databases">
        <authorList>
            <person name="Kucharzyk K."/>
            <person name="Murdoch R.W."/>
            <person name="Higgins S."/>
            <person name="Loffler F."/>
        </authorList>
    </citation>
    <scope>NUCLEOTIDE SEQUENCE</scope>
</reference>
<proteinExistence type="predicted"/>
<name>A0A645FZL2_9ZZZZ</name>
<organism evidence="2">
    <name type="scientific">bioreactor metagenome</name>
    <dbReference type="NCBI Taxonomy" id="1076179"/>
    <lineage>
        <taxon>unclassified sequences</taxon>
        <taxon>metagenomes</taxon>
        <taxon>ecological metagenomes</taxon>
    </lineage>
</organism>